<reference evidence="2 3" key="1">
    <citation type="submission" date="2024-11" db="EMBL/GenBank/DDBJ databases">
        <title>A near-complete genome assembly of Cinchona calisaya.</title>
        <authorList>
            <person name="Lian D.C."/>
            <person name="Zhao X.W."/>
            <person name="Wei L."/>
        </authorList>
    </citation>
    <scope>NUCLEOTIDE SEQUENCE [LARGE SCALE GENOMIC DNA]</scope>
    <source>
        <tissue evidence="2">Nenye</tissue>
    </source>
</reference>
<dbReference type="PANTHER" id="PTHR34452:SF1">
    <property type="entry name" value="SPORULATION-SPECIFIC PROTEIN"/>
    <property type="match status" value="1"/>
</dbReference>
<feature type="coiled-coil region" evidence="1">
    <location>
        <begin position="5"/>
        <end position="32"/>
    </location>
</feature>
<dbReference type="EMBL" id="JBJUIK010000011">
    <property type="protein sequence ID" value="KAL3514050.1"/>
    <property type="molecule type" value="Genomic_DNA"/>
</dbReference>
<dbReference type="PANTHER" id="PTHR34452">
    <property type="entry name" value="MYOSIN HEAVY CHAIN-RELATED PROTEIN"/>
    <property type="match status" value="1"/>
</dbReference>
<dbReference type="AlphaFoldDB" id="A0ABD2Z6X1"/>
<evidence type="ECO:0000313" key="3">
    <source>
        <dbReference type="Proteomes" id="UP001630127"/>
    </source>
</evidence>
<organism evidence="2 3">
    <name type="scientific">Cinchona calisaya</name>
    <dbReference type="NCBI Taxonomy" id="153742"/>
    <lineage>
        <taxon>Eukaryota</taxon>
        <taxon>Viridiplantae</taxon>
        <taxon>Streptophyta</taxon>
        <taxon>Embryophyta</taxon>
        <taxon>Tracheophyta</taxon>
        <taxon>Spermatophyta</taxon>
        <taxon>Magnoliopsida</taxon>
        <taxon>eudicotyledons</taxon>
        <taxon>Gunneridae</taxon>
        <taxon>Pentapetalae</taxon>
        <taxon>asterids</taxon>
        <taxon>lamiids</taxon>
        <taxon>Gentianales</taxon>
        <taxon>Rubiaceae</taxon>
        <taxon>Cinchonoideae</taxon>
        <taxon>Cinchoneae</taxon>
        <taxon>Cinchona</taxon>
    </lineage>
</organism>
<gene>
    <name evidence="2" type="ORF">ACH5RR_026767</name>
</gene>
<accession>A0ABD2Z6X1</accession>
<comment type="caution">
    <text evidence="2">The sequence shown here is derived from an EMBL/GenBank/DDBJ whole genome shotgun (WGS) entry which is preliminary data.</text>
</comment>
<keyword evidence="3" id="KW-1185">Reference proteome</keyword>
<sequence>MSEQKDQHVIEVDQLKVELADAEEETGNMTLAKEQLEIMMIVLKHKLDEQLACVTLLEEYEDELMTLRSSNTELVNKLSNQILKTKEFKNLSIHLKELKDKADAECLLSKEKRGPQGPPVAMQESLRIAFIKEQYETKNQELKQHLAISKKHGEEMLLKLQDAVDEIENRKRSEALHSKRNEELALKLLALDVELQSILSDNREKLKACDRMKAELECALLSLECCKEEKEKLQISLQECEKEKSSVAAELSFTKGQLEDVAFSIVTCKDEKEGTDKVELLPNESTENCFPSAVDPDNLIDREKIEGTKSTVVDKTEDSNVALNAKILKDDAVYEIVHATPQHAVLEKELQERHVKQNSYCLCTDSLKSSMSHLHEQLERMKNENSLFPDDLHFDSDCQNLRNELLRLDKANEELRSIFPLYNEISSTGNALERVFALEMELAEALRAKHKSKIHFQSSFLKQHTDEAAVLKSFIDINELIKEMLELKGRYAVLESELKEMHYRYSQLSIQFAEVEGDRQKLKMTLRNVRASRRFVHLNRSSSATNADLSS</sequence>
<feature type="coiled-coil region" evidence="1">
    <location>
        <begin position="223"/>
        <end position="250"/>
    </location>
</feature>
<feature type="coiled-coil region" evidence="1">
    <location>
        <begin position="364"/>
        <end position="418"/>
    </location>
</feature>
<evidence type="ECO:0000256" key="1">
    <source>
        <dbReference type="SAM" id="Coils"/>
    </source>
</evidence>
<feature type="coiled-coil region" evidence="1">
    <location>
        <begin position="132"/>
        <end position="170"/>
    </location>
</feature>
<name>A0ABD2Z6X1_9GENT</name>
<keyword evidence="1" id="KW-0175">Coiled coil</keyword>
<dbReference type="Proteomes" id="UP001630127">
    <property type="component" value="Unassembled WGS sequence"/>
</dbReference>
<protein>
    <submittedName>
        <fullName evidence="2">Uncharacterized protein</fullName>
    </submittedName>
</protein>
<proteinExistence type="predicted"/>
<evidence type="ECO:0000313" key="2">
    <source>
        <dbReference type="EMBL" id="KAL3514050.1"/>
    </source>
</evidence>